<dbReference type="InterPro" id="IPR035421">
    <property type="entry name" value="Terminase_6C"/>
</dbReference>
<evidence type="ECO:0000259" key="2">
    <source>
        <dbReference type="Pfam" id="PF17289"/>
    </source>
</evidence>
<dbReference type="EMBL" id="CADCTC010000163">
    <property type="protein sequence ID" value="CAA9265035.1"/>
    <property type="molecule type" value="Genomic_DNA"/>
</dbReference>
<evidence type="ECO:0000313" key="3">
    <source>
        <dbReference type="EMBL" id="CAA9265035.1"/>
    </source>
</evidence>
<reference evidence="3" key="1">
    <citation type="submission" date="2020-02" db="EMBL/GenBank/DDBJ databases">
        <authorList>
            <person name="Meier V. D."/>
        </authorList>
    </citation>
    <scope>NUCLEOTIDE SEQUENCE</scope>
    <source>
        <strain evidence="3">AVDCRST_MAG77</strain>
    </source>
</reference>
<organism evidence="3">
    <name type="scientific">uncultured Chloroflexota bacterium</name>
    <dbReference type="NCBI Taxonomy" id="166587"/>
    <lineage>
        <taxon>Bacteria</taxon>
        <taxon>Bacillati</taxon>
        <taxon>Chloroflexota</taxon>
        <taxon>environmental samples</taxon>
    </lineage>
</organism>
<dbReference type="Gene3D" id="3.30.420.240">
    <property type="match status" value="1"/>
</dbReference>
<evidence type="ECO:0000256" key="1">
    <source>
        <dbReference type="ARBA" id="ARBA00022612"/>
    </source>
</evidence>
<accession>A0A6J4J0J0</accession>
<keyword evidence="1" id="KW-1188">Viral release from host cell</keyword>
<feature type="domain" description="Terminase large subunit gp17-like C-terminal" evidence="2">
    <location>
        <begin position="99"/>
        <end position="220"/>
    </location>
</feature>
<protein>
    <recommendedName>
        <fullName evidence="2">Terminase large subunit gp17-like C-terminal domain-containing protein</fullName>
    </recommendedName>
</protein>
<name>A0A6J4J0J0_9CHLR</name>
<dbReference type="Pfam" id="PF17289">
    <property type="entry name" value="Terminase_6C"/>
    <property type="match status" value="1"/>
</dbReference>
<dbReference type="AlphaFoldDB" id="A0A6J4J0J0"/>
<sequence>MYTHYLGLDLGQVADFTALCLLEESVWIREEALRVLALDRVGWHAPGDLTPYQVDQARAWAEHYGRPADPPLAIRHLARPPLGTPYPAVVEHVAQLRGTAPLRPETTAIVVDQTGVGRAVCDQFRQAGVPIIPVTIHAGHTVSGDTREGLHVPKRELVGAAQVLLQGRRLKIAQGLPEAPTLLAEMQHFKVKIDPRTAHDSYSAWREGQHDDLVLAACLAVWFRGWYCEHLDHAARDAERRHTDASNPLPRDDAAMHRSALIHAARQRTQGVPA</sequence>
<proteinExistence type="predicted"/>
<gene>
    <name evidence="3" type="ORF">AVDCRST_MAG77-2867</name>
</gene>